<dbReference type="EMBL" id="GGEC01070335">
    <property type="protein sequence ID" value="MBX50819.1"/>
    <property type="molecule type" value="Transcribed_RNA"/>
</dbReference>
<protein>
    <submittedName>
        <fullName evidence="1">Uncharacterized protein</fullName>
    </submittedName>
</protein>
<proteinExistence type="predicted"/>
<organism evidence="1">
    <name type="scientific">Rhizophora mucronata</name>
    <name type="common">Asiatic mangrove</name>
    <dbReference type="NCBI Taxonomy" id="61149"/>
    <lineage>
        <taxon>Eukaryota</taxon>
        <taxon>Viridiplantae</taxon>
        <taxon>Streptophyta</taxon>
        <taxon>Embryophyta</taxon>
        <taxon>Tracheophyta</taxon>
        <taxon>Spermatophyta</taxon>
        <taxon>Magnoliopsida</taxon>
        <taxon>eudicotyledons</taxon>
        <taxon>Gunneridae</taxon>
        <taxon>Pentapetalae</taxon>
        <taxon>rosids</taxon>
        <taxon>fabids</taxon>
        <taxon>Malpighiales</taxon>
        <taxon>Rhizophoraceae</taxon>
        <taxon>Rhizophora</taxon>
    </lineage>
</organism>
<sequence>MRANLNFLSPFFIKRNHGSCFMGWLLIDVEECCENAPFSS</sequence>
<accession>A0A2P2P806</accession>
<reference evidence="1" key="1">
    <citation type="submission" date="2018-02" db="EMBL/GenBank/DDBJ databases">
        <title>Rhizophora mucronata_Transcriptome.</title>
        <authorList>
            <person name="Meera S.P."/>
            <person name="Sreeshan A."/>
            <person name="Augustine A."/>
        </authorList>
    </citation>
    <scope>NUCLEOTIDE SEQUENCE</scope>
    <source>
        <tissue evidence="1">Leaf</tissue>
    </source>
</reference>
<evidence type="ECO:0000313" key="1">
    <source>
        <dbReference type="EMBL" id="MBX50819.1"/>
    </source>
</evidence>
<dbReference type="AlphaFoldDB" id="A0A2P2P806"/>
<name>A0A2P2P806_RHIMU</name>